<dbReference type="EMBL" id="CM042889">
    <property type="protein sequence ID" value="KAI4319958.1"/>
    <property type="molecule type" value="Genomic_DNA"/>
</dbReference>
<name>A0ACB9M7E8_9MYRT</name>
<evidence type="ECO:0000313" key="2">
    <source>
        <dbReference type="Proteomes" id="UP001057402"/>
    </source>
</evidence>
<keyword evidence="2" id="KW-1185">Reference proteome</keyword>
<organism evidence="1 2">
    <name type="scientific">Melastoma candidum</name>
    <dbReference type="NCBI Taxonomy" id="119954"/>
    <lineage>
        <taxon>Eukaryota</taxon>
        <taxon>Viridiplantae</taxon>
        <taxon>Streptophyta</taxon>
        <taxon>Embryophyta</taxon>
        <taxon>Tracheophyta</taxon>
        <taxon>Spermatophyta</taxon>
        <taxon>Magnoliopsida</taxon>
        <taxon>eudicotyledons</taxon>
        <taxon>Gunneridae</taxon>
        <taxon>Pentapetalae</taxon>
        <taxon>rosids</taxon>
        <taxon>malvids</taxon>
        <taxon>Myrtales</taxon>
        <taxon>Melastomataceae</taxon>
        <taxon>Melastomatoideae</taxon>
        <taxon>Melastomateae</taxon>
        <taxon>Melastoma</taxon>
    </lineage>
</organism>
<protein>
    <submittedName>
        <fullName evidence="1">Uncharacterized protein</fullName>
    </submittedName>
</protein>
<gene>
    <name evidence="1" type="ORF">MLD38_033490</name>
</gene>
<sequence>MSCWTAVGSPMGHPSIGPIPINEDWPIYRLILSLCINTPPSSSDTRPGVMSVGWLSSALSASFIGSSDARRNSPIMAISRPQNGGNSRRVWRRRKLSKKDKLLEYKLERVPFLEEKVRKIKETGKLLTMDIERLLLSEENRFDFINEIAAEAIEYVENNRDEYGGTKKAILHALSNRINDMGFERPEAYAEPDPYKPGPGYLKQEFT</sequence>
<dbReference type="Proteomes" id="UP001057402">
    <property type="component" value="Chromosome 10"/>
</dbReference>
<reference evidence="2" key="1">
    <citation type="journal article" date="2023" name="Front. Plant Sci.">
        <title>Chromosomal-level genome assembly of Melastoma candidum provides insights into trichome evolution.</title>
        <authorList>
            <person name="Zhong Y."/>
            <person name="Wu W."/>
            <person name="Sun C."/>
            <person name="Zou P."/>
            <person name="Liu Y."/>
            <person name="Dai S."/>
            <person name="Zhou R."/>
        </authorList>
    </citation>
    <scope>NUCLEOTIDE SEQUENCE [LARGE SCALE GENOMIC DNA]</scope>
</reference>
<evidence type="ECO:0000313" key="1">
    <source>
        <dbReference type="EMBL" id="KAI4319958.1"/>
    </source>
</evidence>
<proteinExistence type="predicted"/>
<comment type="caution">
    <text evidence="1">The sequence shown here is derived from an EMBL/GenBank/DDBJ whole genome shotgun (WGS) entry which is preliminary data.</text>
</comment>
<accession>A0ACB9M7E8</accession>